<dbReference type="SMART" id="SM00463">
    <property type="entry name" value="SMR"/>
    <property type="match status" value="1"/>
</dbReference>
<accession>J4HWN3</accession>
<dbReference type="InterPro" id="IPR013899">
    <property type="entry name" value="DUF1771"/>
</dbReference>
<feature type="compositionally biased region" description="Pro residues" evidence="1">
    <location>
        <begin position="392"/>
        <end position="402"/>
    </location>
</feature>
<dbReference type="InterPro" id="IPR036063">
    <property type="entry name" value="Smr_dom_sf"/>
</dbReference>
<dbReference type="GO" id="GO:0005634">
    <property type="term" value="C:nucleus"/>
    <property type="evidence" value="ECO:0007669"/>
    <property type="project" value="TreeGrafter"/>
</dbReference>
<dbReference type="InParanoid" id="J4HWN3"/>
<feature type="compositionally biased region" description="Low complexity" evidence="1">
    <location>
        <begin position="83"/>
        <end position="100"/>
    </location>
</feature>
<protein>
    <recommendedName>
        <fullName evidence="2">Smr domain-containing protein</fullName>
    </recommendedName>
</protein>
<dbReference type="GO" id="GO:0004519">
    <property type="term" value="F:endonuclease activity"/>
    <property type="evidence" value="ECO:0007669"/>
    <property type="project" value="TreeGrafter"/>
</dbReference>
<feature type="domain" description="Smr" evidence="2">
    <location>
        <begin position="547"/>
        <end position="622"/>
    </location>
</feature>
<dbReference type="PANTHER" id="PTHR46535">
    <property type="entry name" value="NEDD4-BINDING PROTEIN 2"/>
    <property type="match status" value="1"/>
</dbReference>
<organism evidence="3 4">
    <name type="scientific">Fibroporia radiculosa</name>
    <dbReference type="NCBI Taxonomy" id="599839"/>
    <lineage>
        <taxon>Eukaryota</taxon>
        <taxon>Fungi</taxon>
        <taxon>Dikarya</taxon>
        <taxon>Basidiomycota</taxon>
        <taxon>Agaricomycotina</taxon>
        <taxon>Agaricomycetes</taxon>
        <taxon>Polyporales</taxon>
        <taxon>Fibroporiaceae</taxon>
        <taxon>Fibroporia</taxon>
    </lineage>
</organism>
<dbReference type="PROSITE" id="PS50828">
    <property type="entry name" value="SMR"/>
    <property type="match status" value="1"/>
</dbReference>
<evidence type="ECO:0000256" key="1">
    <source>
        <dbReference type="SAM" id="MobiDB-lite"/>
    </source>
</evidence>
<dbReference type="EMBL" id="HE797086">
    <property type="protein sequence ID" value="CCM02562.1"/>
    <property type="molecule type" value="Genomic_DNA"/>
</dbReference>
<dbReference type="RefSeq" id="XP_012181845.1">
    <property type="nucleotide sequence ID" value="XM_012326455.1"/>
</dbReference>
<dbReference type="OrthoDB" id="4080456at2759"/>
<dbReference type="HOGENOM" id="CLU_011634_0_0_1"/>
<feature type="region of interest" description="Disordered" evidence="1">
    <location>
        <begin position="448"/>
        <end position="472"/>
    </location>
</feature>
<reference evidence="3 4" key="1">
    <citation type="journal article" date="2012" name="Appl. Environ. Microbiol.">
        <title>Short-read sequencing for genomic analysis of the brown rot fungus Fibroporia radiculosa.</title>
        <authorList>
            <person name="Tang J.D."/>
            <person name="Perkins A.D."/>
            <person name="Sonstegard T.S."/>
            <person name="Schroeder S.G."/>
            <person name="Burgess S.C."/>
            <person name="Diehl S.V."/>
        </authorList>
    </citation>
    <scope>NUCLEOTIDE SEQUENCE [LARGE SCALE GENOMIC DNA]</scope>
    <source>
        <strain evidence="3 4">TFFH 294</strain>
    </source>
</reference>
<gene>
    <name evidence="3" type="ORF">FIBRA_04665</name>
</gene>
<feature type="region of interest" description="Disordered" evidence="1">
    <location>
        <begin position="81"/>
        <end position="100"/>
    </location>
</feature>
<evidence type="ECO:0000259" key="2">
    <source>
        <dbReference type="PROSITE" id="PS50828"/>
    </source>
</evidence>
<dbReference type="Proteomes" id="UP000006352">
    <property type="component" value="Unassembled WGS sequence"/>
</dbReference>
<dbReference type="STRING" id="599839.J4HWN3"/>
<dbReference type="SMART" id="SM01162">
    <property type="entry name" value="DUF1771"/>
    <property type="match status" value="1"/>
</dbReference>
<proteinExistence type="predicted"/>
<dbReference type="SUPFAM" id="SSF160443">
    <property type="entry name" value="SMR domain-like"/>
    <property type="match status" value="1"/>
</dbReference>
<evidence type="ECO:0000313" key="3">
    <source>
        <dbReference type="EMBL" id="CCM02562.1"/>
    </source>
</evidence>
<feature type="region of interest" description="Disordered" evidence="1">
    <location>
        <begin position="388"/>
        <end position="435"/>
    </location>
</feature>
<dbReference type="InterPro" id="IPR052772">
    <property type="entry name" value="Endo/PolyKinase_Domain-Protein"/>
</dbReference>
<dbReference type="Pfam" id="PF01713">
    <property type="entry name" value="Smr"/>
    <property type="match status" value="1"/>
</dbReference>
<keyword evidence="4" id="KW-1185">Reference proteome</keyword>
<name>J4HWN3_9APHY</name>
<dbReference type="Gene3D" id="3.30.1370.110">
    <property type="match status" value="1"/>
</dbReference>
<dbReference type="PANTHER" id="PTHR46535:SF1">
    <property type="entry name" value="NEDD4-BINDING PROTEIN 2"/>
    <property type="match status" value="1"/>
</dbReference>
<dbReference type="InterPro" id="IPR002625">
    <property type="entry name" value="Smr_dom"/>
</dbReference>
<sequence>MGLLPQPALFDTLQAEFSPPLDSSLIAAIVADYATQDASLSPSDQLLACRAVLAQLATQAEKELLDEDSFSGQLSNLHISPFSTTDETSSSADYTSTDTNTATSEVSTQYSFSSPLGFLQAAFPHVHTARLRMALSVSEQDDEGSEVDMESVVEGLLTSEYVRELEERGLDDTDFPADHGEEWSIAGKKKKFSQPAKKSKKRGTTITLVDIRQKQHEKPLSTTPQISSPDPWTQLSSTAIYISDLLPSQPATYFQSFLHSPEYPSPSKALRAALRSIVSKSKSSIAAQESNFDATDTTHLFNVLDVLHATPRFASANAEERDRLLDDTQLALHATCNQPDTALDIVQLLHELDSDSSSGQLGWGVYHSPAPPPSTASVSNNAIKTLKARLPTGPPPVQPPRSRPVSTPKRLQTLPPPTNAWQTVPRREPVGPHPLAESIPAYRRRVRGGGNGLGKGGKGDVGELSGNRSANKYPNHVSELLAQRRDALREAGRAWQRGSAKTRGGEVAMYYAERARGLQQQARDEQLHAVREMIQAKRLASNTGDTVDLHGTTVSEATQIVREILRTSGPSPVKPLTIITGRGMHSANGVGVLGPAVKAALIDDGWAVSTFDGGLVVRGRLGSGT</sequence>
<dbReference type="AlphaFoldDB" id="J4HWN3"/>
<dbReference type="GeneID" id="24097473"/>
<evidence type="ECO:0000313" key="4">
    <source>
        <dbReference type="Proteomes" id="UP000006352"/>
    </source>
</evidence>